<evidence type="ECO:0000259" key="5">
    <source>
        <dbReference type="Pfam" id="PF20772"/>
    </source>
</evidence>
<dbReference type="InterPro" id="IPR026564">
    <property type="entry name" value="Transcrip_reg_TACO1-like_dom3"/>
</dbReference>
<dbReference type="Proteomes" id="UP000177594">
    <property type="component" value="Unassembled WGS sequence"/>
</dbReference>
<evidence type="ECO:0000313" key="7">
    <source>
        <dbReference type="Proteomes" id="UP000177594"/>
    </source>
</evidence>
<evidence type="ECO:0000313" key="6">
    <source>
        <dbReference type="EMBL" id="OGN00001.1"/>
    </source>
</evidence>
<dbReference type="PANTHER" id="PTHR12532:SF0">
    <property type="entry name" value="TRANSLATIONAL ACTIVATOR OF CYTOCHROME C OXIDASE 1"/>
    <property type="match status" value="1"/>
</dbReference>
<dbReference type="PANTHER" id="PTHR12532">
    <property type="entry name" value="TRANSLATIONAL ACTIVATOR OF CYTOCHROME C OXIDASE 1"/>
    <property type="match status" value="1"/>
</dbReference>
<dbReference type="InterPro" id="IPR029072">
    <property type="entry name" value="YebC-like"/>
</dbReference>
<reference evidence="6 7" key="1">
    <citation type="journal article" date="2016" name="Nat. Commun.">
        <title>Thousands of microbial genomes shed light on interconnected biogeochemical processes in an aquifer system.</title>
        <authorList>
            <person name="Anantharaman K."/>
            <person name="Brown C.T."/>
            <person name="Hug L.A."/>
            <person name="Sharon I."/>
            <person name="Castelle C.J."/>
            <person name="Probst A.J."/>
            <person name="Thomas B.C."/>
            <person name="Singh A."/>
            <person name="Wilkins M.J."/>
            <person name="Karaoz U."/>
            <person name="Brodie E.L."/>
            <person name="Williams K.H."/>
            <person name="Hubbard S.S."/>
            <person name="Banfield J.F."/>
        </authorList>
    </citation>
    <scope>NUCLEOTIDE SEQUENCE [LARGE SCALE GENOMIC DNA]</scope>
</reference>
<dbReference type="Pfam" id="PF20772">
    <property type="entry name" value="TACO1_YebC_N"/>
    <property type="match status" value="1"/>
</dbReference>
<dbReference type="Gene3D" id="1.10.10.200">
    <property type="match status" value="1"/>
</dbReference>
<evidence type="ECO:0000256" key="1">
    <source>
        <dbReference type="ARBA" id="ARBA00008724"/>
    </source>
</evidence>
<comment type="similarity">
    <text evidence="1">Belongs to the TACO1 family.</text>
</comment>
<dbReference type="EMBL" id="MGIZ01000005">
    <property type="protein sequence ID" value="OGN00001.1"/>
    <property type="molecule type" value="Genomic_DNA"/>
</dbReference>
<dbReference type="InterPro" id="IPR049083">
    <property type="entry name" value="TACO1_YebC_N"/>
</dbReference>
<feature type="domain" description="TACO1/YebC-like N-terminal" evidence="5">
    <location>
        <begin position="5"/>
        <end position="74"/>
    </location>
</feature>
<sequence>MSGHSKWSQIKHCKALTDKKRGQLFSKASKLISLAAKKGINPETNLELKNAIEKARALNMPNDNIQRAISRVADKSPQLEELSIEAIGPGNIALKIKAVTDSHNRTIGEIKKILGDNSSKVVPPDSISWMLNQPAPALDKSTQNQVDKLFNDLNEQDDVEDIISNLQKKI</sequence>
<keyword evidence="3" id="KW-0804">Transcription</keyword>
<keyword evidence="2" id="KW-0805">Transcription regulation</keyword>
<accession>A0A1F8EGN2</accession>
<dbReference type="FunFam" id="1.10.10.200:FF:000002">
    <property type="entry name" value="Probable transcriptional regulatory protein CLM62_37755"/>
    <property type="match status" value="1"/>
</dbReference>
<proteinExistence type="inferred from homology"/>
<protein>
    <recommendedName>
        <fullName evidence="8">Transcriptional regulator</fullName>
    </recommendedName>
</protein>
<gene>
    <name evidence="6" type="ORF">A2817_00015</name>
</gene>
<dbReference type="InterPro" id="IPR048300">
    <property type="entry name" value="TACO1_YebC-like_2nd/3rd_dom"/>
</dbReference>
<dbReference type="SUPFAM" id="SSF75625">
    <property type="entry name" value="YebC-like"/>
    <property type="match status" value="1"/>
</dbReference>
<dbReference type="GO" id="GO:0005737">
    <property type="term" value="C:cytoplasm"/>
    <property type="evidence" value="ECO:0007669"/>
    <property type="project" value="UniProtKB-ARBA"/>
</dbReference>
<evidence type="ECO:0000259" key="4">
    <source>
        <dbReference type="Pfam" id="PF01709"/>
    </source>
</evidence>
<dbReference type="AlphaFoldDB" id="A0A1F8EGN2"/>
<comment type="caution">
    <text evidence="6">The sequence shown here is derived from an EMBL/GenBank/DDBJ whole genome shotgun (WGS) entry which is preliminary data.</text>
</comment>
<dbReference type="InterPro" id="IPR017856">
    <property type="entry name" value="Integrase-like_N"/>
</dbReference>
<evidence type="ECO:0000256" key="2">
    <source>
        <dbReference type="ARBA" id="ARBA00023015"/>
    </source>
</evidence>
<dbReference type="InterPro" id="IPR002876">
    <property type="entry name" value="Transcrip_reg_TACO1-like"/>
</dbReference>
<evidence type="ECO:0008006" key="8">
    <source>
        <dbReference type="Google" id="ProtNLM"/>
    </source>
</evidence>
<dbReference type="Gene3D" id="3.30.70.980">
    <property type="match status" value="1"/>
</dbReference>
<evidence type="ECO:0000256" key="3">
    <source>
        <dbReference type="ARBA" id="ARBA00023163"/>
    </source>
</evidence>
<organism evidence="6 7">
    <name type="scientific">Candidatus Yanofskybacteria bacterium RIFCSPHIGHO2_01_FULL_39_8b</name>
    <dbReference type="NCBI Taxonomy" id="1802659"/>
    <lineage>
        <taxon>Bacteria</taxon>
        <taxon>Candidatus Yanofskyibacteriota</taxon>
    </lineage>
</organism>
<dbReference type="Pfam" id="PF01709">
    <property type="entry name" value="Transcrip_reg"/>
    <property type="match status" value="1"/>
</dbReference>
<name>A0A1F8EGN2_9BACT</name>
<feature type="domain" description="TACO1/YebC-like second and third" evidence="4">
    <location>
        <begin position="79"/>
        <end position="132"/>
    </location>
</feature>